<evidence type="ECO:0000256" key="5">
    <source>
        <dbReference type="ARBA" id="ARBA00023004"/>
    </source>
</evidence>
<name>A0A1F8H6D5_9BACT</name>
<dbReference type="Proteomes" id="UP000177676">
    <property type="component" value="Unassembled WGS sequence"/>
</dbReference>
<dbReference type="PANTHER" id="PTHR11228:SF7">
    <property type="entry name" value="PQQA PEPTIDE CYCLASE"/>
    <property type="match status" value="1"/>
</dbReference>
<dbReference type="Pfam" id="PF13186">
    <property type="entry name" value="SPASM"/>
    <property type="match status" value="1"/>
</dbReference>
<dbReference type="CDD" id="cd01335">
    <property type="entry name" value="Radical_SAM"/>
    <property type="match status" value="1"/>
</dbReference>
<comment type="cofactor">
    <cofactor evidence="1">
        <name>[4Fe-4S] cluster</name>
        <dbReference type="ChEBI" id="CHEBI:49883"/>
    </cofactor>
</comment>
<evidence type="ECO:0000256" key="4">
    <source>
        <dbReference type="ARBA" id="ARBA00022723"/>
    </source>
</evidence>
<evidence type="ECO:0000256" key="1">
    <source>
        <dbReference type="ARBA" id="ARBA00001966"/>
    </source>
</evidence>
<reference evidence="9 10" key="1">
    <citation type="journal article" date="2016" name="Nat. Commun.">
        <title>Thousands of microbial genomes shed light on interconnected biogeochemical processes in an aquifer system.</title>
        <authorList>
            <person name="Anantharaman K."/>
            <person name="Brown C.T."/>
            <person name="Hug L.A."/>
            <person name="Sharon I."/>
            <person name="Castelle C.J."/>
            <person name="Probst A.J."/>
            <person name="Thomas B.C."/>
            <person name="Singh A."/>
            <person name="Wilkins M.J."/>
            <person name="Karaoz U."/>
            <person name="Brodie E.L."/>
            <person name="Williams K.H."/>
            <person name="Hubbard S.S."/>
            <person name="Banfield J.F."/>
        </authorList>
    </citation>
    <scope>NUCLEOTIDE SEQUENCE [LARGE SCALE GENOMIC DNA]</scope>
</reference>
<keyword evidence="3" id="KW-0949">S-adenosyl-L-methionine</keyword>
<organism evidence="9 10">
    <name type="scientific">Candidatus Yanofskybacteria bacterium RIFCSPLOWO2_02_FULL_43_10b</name>
    <dbReference type="NCBI Taxonomy" id="1802704"/>
    <lineage>
        <taxon>Bacteria</taxon>
        <taxon>Candidatus Yanofskyibacteriota</taxon>
    </lineage>
</organism>
<dbReference type="InterPro" id="IPR013785">
    <property type="entry name" value="Aldolase_TIM"/>
</dbReference>
<evidence type="ECO:0000313" key="10">
    <source>
        <dbReference type="Proteomes" id="UP000177676"/>
    </source>
</evidence>
<protein>
    <recommendedName>
        <fullName evidence="11">4Fe4S-binding SPASM domain-containing protein</fullName>
    </recommendedName>
</protein>
<dbReference type="InterPro" id="IPR058240">
    <property type="entry name" value="rSAM_sf"/>
</dbReference>
<dbReference type="GO" id="GO:0046872">
    <property type="term" value="F:metal ion binding"/>
    <property type="evidence" value="ECO:0007669"/>
    <property type="project" value="UniProtKB-KW"/>
</dbReference>
<evidence type="ECO:0000256" key="6">
    <source>
        <dbReference type="ARBA" id="ARBA00023014"/>
    </source>
</evidence>
<dbReference type="SFLD" id="SFLDG01387">
    <property type="entry name" value="BtrN-like_SPASM_domain_contain"/>
    <property type="match status" value="1"/>
</dbReference>
<comment type="caution">
    <text evidence="9">The sequence shown here is derived from an EMBL/GenBank/DDBJ whole genome shotgun (WGS) entry which is preliminary data.</text>
</comment>
<evidence type="ECO:0000313" key="9">
    <source>
        <dbReference type="EMBL" id="OGN32506.1"/>
    </source>
</evidence>
<dbReference type="SFLD" id="SFLDG01067">
    <property type="entry name" value="SPASM/twitch_domain_containing"/>
    <property type="match status" value="1"/>
</dbReference>
<dbReference type="InterPro" id="IPR050377">
    <property type="entry name" value="Radical_SAM_PqqE_MftC-like"/>
</dbReference>
<evidence type="ECO:0000256" key="2">
    <source>
        <dbReference type="ARBA" id="ARBA00022485"/>
    </source>
</evidence>
<feature type="domain" description="Radical SAM core" evidence="7">
    <location>
        <begin position="18"/>
        <end position="147"/>
    </location>
</feature>
<dbReference type="PANTHER" id="PTHR11228">
    <property type="entry name" value="RADICAL SAM DOMAIN PROTEIN"/>
    <property type="match status" value="1"/>
</dbReference>
<dbReference type="SUPFAM" id="SSF102114">
    <property type="entry name" value="Radical SAM enzymes"/>
    <property type="match status" value="1"/>
</dbReference>
<proteinExistence type="predicted"/>
<dbReference type="AlphaFoldDB" id="A0A1F8H6D5"/>
<keyword evidence="2" id="KW-0004">4Fe-4S</keyword>
<dbReference type="EMBL" id="MGKS01000013">
    <property type="protein sequence ID" value="OGN32506.1"/>
    <property type="molecule type" value="Genomic_DNA"/>
</dbReference>
<dbReference type="CDD" id="cd21109">
    <property type="entry name" value="SPASM"/>
    <property type="match status" value="1"/>
</dbReference>
<dbReference type="InterPro" id="IPR034391">
    <property type="entry name" value="AdoMet-like_SPASM_containing"/>
</dbReference>
<gene>
    <name evidence="9" type="ORF">A3I92_01875</name>
</gene>
<feature type="domain" description="4Fe4S-binding SPASM" evidence="8">
    <location>
        <begin position="224"/>
        <end position="290"/>
    </location>
</feature>
<dbReference type="InterPro" id="IPR023885">
    <property type="entry name" value="4Fe4S-binding_SPASM_dom"/>
</dbReference>
<dbReference type="GO" id="GO:0003824">
    <property type="term" value="F:catalytic activity"/>
    <property type="evidence" value="ECO:0007669"/>
    <property type="project" value="InterPro"/>
</dbReference>
<keyword evidence="5" id="KW-0408">Iron</keyword>
<accession>A0A1F8H6D5</accession>
<evidence type="ECO:0000256" key="3">
    <source>
        <dbReference type="ARBA" id="ARBA00022691"/>
    </source>
</evidence>
<dbReference type="Gene3D" id="3.20.20.70">
    <property type="entry name" value="Aldolase class I"/>
    <property type="match status" value="1"/>
</dbReference>
<dbReference type="InterPro" id="IPR007197">
    <property type="entry name" value="rSAM"/>
</dbReference>
<keyword evidence="4" id="KW-0479">Metal-binding</keyword>
<keyword evidence="6" id="KW-0411">Iron-sulfur</keyword>
<evidence type="ECO:0000259" key="7">
    <source>
        <dbReference type="Pfam" id="PF04055"/>
    </source>
</evidence>
<evidence type="ECO:0000259" key="8">
    <source>
        <dbReference type="Pfam" id="PF13186"/>
    </source>
</evidence>
<sequence>MNDKTIIPSVIQIETVAGICNYACIMCPIDQSLRTEIMDNERFTQILLKLAPYLSHQKLLSFCGLGEMLIDKQVHEKIRIAKELGFRGTGIYSNGELLSAEIARRLFDAHLDTLIVSIDGFTAETEAKIRVGSHLEKVVANMERFIALREEHEWKTRLMIRFTKQALNAHEERDFYNFWSARIKSQHHDTISIYHVHNVGGSACFTDALSEKVLAEIKSRKLKCPEIYERLDIASDGSLHFCCGDQFGYYHIGNILESDVAELYNSPHFVAYREAMEQGNILDLELCKNCSVAYSIATRAILKPD</sequence>
<dbReference type="Pfam" id="PF04055">
    <property type="entry name" value="Radical_SAM"/>
    <property type="match status" value="1"/>
</dbReference>
<evidence type="ECO:0008006" key="11">
    <source>
        <dbReference type="Google" id="ProtNLM"/>
    </source>
</evidence>
<dbReference type="GO" id="GO:0051536">
    <property type="term" value="F:iron-sulfur cluster binding"/>
    <property type="evidence" value="ECO:0007669"/>
    <property type="project" value="UniProtKB-KW"/>
</dbReference>
<dbReference type="SFLD" id="SFLDS00029">
    <property type="entry name" value="Radical_SAM"/>
    <property type="match status" value="1"/>
</dbReference>